<evidence type="ECO:0000256" key="5">
    <source>
        <dbReference type="SAM" id="SignalP"/>
    </source>
</evidence>
<dbReference type="PROSITE" id="PS51318">
    <property type="entry name" value="TAT"/>
    <property type="match status" value="1"/>
</dbReference>
<evidence type="ECO:0000256" key="2">
    <source>
        <dbReference type="ARBA" id="ARBA00022576"/>
    </source>
</evidence>
<dbReference type="GO" id="GO:0030170">
    <property type="term" value="F:pyridoxal phosphate binding"/>
    <property type="evidence" value="ECO:0007669"/>
    <property type="project" value="InterPro"/>
</dbReference>
<keyword evidence="8" id="KW-1185">Reference proteome</keyword>
<feature type="domain" description="Aminotransferase class I/classII large" evidence="6">
    <location>
        <begin position="64"/>
        <end position="375"/>
    </location>
</feature>
<organism evidence="7 8">
    <name type="scientific">Granulicella aggregans</name>
    <dbReference type="NCBI Taxonomy" id="474949"/>
    <lineage>
        <taxon>Bacteria</taxon>
        <taxon>Pseudomonadati</taxon>
        <taxon>Acidobacteriota</taxon>
        <taxon>Terriglobia</taxon>
        <taxon>Terriglobales</taxon>
        <taxon>Acidobacteriaceae</taxon>
        <taxon>Granulicella</taxon>
    </lineage>
</organism>
<dbReference type="InterPro" id="IPR015424">
    <property type="entry name" value="PyrdxlP-dep_Trfase"/>
</dbReference>
<evidence type="ECO:0000256" key="1">
    <source>
        <dbReference type="ARBA" id="ARBA00007970"/>
    </source>
</evidence>
<dbReference type="InterPro" id="IPR006311">
    <property type="entry name" value="TAT_signal"/>
</dbReference>
<name>A0A7W7ZF27_9BACT</name>
<evidence type="ECO:0000256" key="4">
    <source>
        <dbReference type="ARBA" id="ARBA00022898"/>
    </source>
</evidence>
<dbReference type="EMBL" id="JACHIP010000004">
    <property type="protein sequence ID" value="MBB5058424.1"/>
    <property type="molecule type" value="Genomic_DNA"/>
</dbReference>
<sequence length="406" mass="43278">MNSSRLNSGVSRRSFMRFAGAAAAAMPIFTEAHFAQAAMQAAPAGKAAAKPRRRMTFPEGAVLINANENPLGPCKAACEAIAAIAHKGGRYDIDGETAKLTTTFAQQNGLKEDYIAVYAGSSEPLHFTTLAFTSPTAGFVTGDPSYEAGMRAAQISGAKISKVPLTSTYAHDVKAMVAADPNAGIIYICNPNNPTGTLTSKEDIAWAVANKPKGAIVLVDEAYIHLSDSPSVLDMVAADKDVIVLRTFSKVYGMAGIRCGFAVGRPDLLKKLEAYGQNAMPITGSAAANVSLLDAELVPSRKKIIGDIRNDTFDFLTKNNYKFIPSQSNCFMIDTGRNGREVITAMQAKNVFIGRTWPIWPNMVRVTVGSADDMAKFKVAFKEVMDKPATAGLHNPFEGNGLPDLA</sequence>
<dbReference type="InterPro" id="IPR015421">
    <property type="entry name" value="PyrdxlP-dep_Trfase_major"/>
</dbReference>
<dbReference type="PANTHER" id="PTHR43643:SF3">
    <property type="entry name" value="HISTIDINOL-PHOSPHATE AMINOTRANSFERASE"/>
    <property type="match status" value="1"/>
</dbReference>
<dbReference type="SUPFAM" id="SSF53383">
    <property type="entry name" value="PLP-dependent transferases"/>
    <property type="match status" value="1"/>
</dbReference>
<protein>
    <submittedName>
        <fullName evidence="7">Histidinol-phosphate aminotransferase</fullName>
        <ecNumber evidence="7">2.6.1.9</ecNumber>
    </submittedName>
</protein>
<dbReference type="NCBIfam" id="TIGR01409">
    <property type="entry name" value="TAT_signal_seq"/>
    <property type="match status" value="1"/>
</dbReference>
<dbReference type="PANTHER" id="PTHR43643">
    <property type="entry name" value="HISTIDINOL-PHOSPHATE AMINOTRANSFERASE 2"/>
    <property type="match status" value="1"/>
</dbReference>
<keyword evidence="2 7" id="KW-0032">Aminotransferase</keyword>
<evidence type="ECO:0000313" key="7">
    <source>
        <dbReference type="EMBL" id="MBB5058424.1"/>
    </source>
</evidence>
<dbReference type="Proteomes" id="UP000540989">
    <property type="component" value="Unassembled WGS sequence"/>
</dbReference>
<dbReference type="InterPro" id="IPR004839">
    <property type="entry name" value="Aminotransferase_I/II_large"/>
</dbReference>
<dbReference type="Pfam" id="PF00155">
    <property type="entry name" value="Aminotran_1_2"/>
    <property type="match status" value="1"/>
</dbReference>
<dbReference type="RefSeq" id="WP_184218058.1">
    <property type="nucleotide sequence ID" value="NZ_JACHIP010000004.1"/>
</dbReference>
<gene>
    <name evidence="7" type="ORF">HDF16_003138</name>
</gene>
<feature type="chain" id="PRO_5030725109" evidence="5">
    <location>
        <begin position="38"/>
        <end position="406"/>
    </location>
</feature>
<accession>A0A7W7ZF27</accession>
<proteinExistence type="inferred from homology"/>
<evidence type="ECO:0000256" key="3">
    <source>
        <dbReference type="ARBA" id="ARBA00022679"/>
    </source>
</evidence>
<dbReference type="EC" id="2.6.1.9" evidence="7"/>
<dbReference type="NCBIfam" id="NF006580">
    <property type="entry name" value="PRK09105.1"/>
    <property type="match status" value="1"/>
</dbReference>
<dbReference type="CDD" id="cd00609">
    <property type="entry name" value="AAT_like"/>
    <property type="match status" value="1"/>
</dbReference>
<comment type="caution">
    <text evidence="7">The sequence shown here is derived from an EMBL/GenBank/DDBJ whole genome shotgun (WGS) entry which is preliminary data.</text>
</comment>
<keyword evidence="3 7" id="KW-0808">Transferase</keyword>
<keyword evidence="4" id="KW-0663">Pyridoxal phosphate</keyword>
<keyword evidence="5" id="KW-0732">Signal</keyword>
<dbReference type="AlphaFoldDB" id="A0A7W7ZF27"/>
<feature type="signal peptide" evidence="5">
    <location>
        <begin position="1"/>
        <end position="37"/>
    </location>
</feature>
<evidence type="ECO:0000313" key="8">
    <source>
        <dbReference type="Proteomes" id="UP000540989"/>
    </source>
</evidence>
<dbReference type="GO" id="GO:0004400">
    <property type="term" value="F:histidinol-phosphate transaminase activity"/>
    <property type="evidence" value="ECO:0007669"/>
    <property type="project" value="UniProtKB-EC"/>
</dbReference>
<dbReference type="Gene3D" id="3.90.1150.10">
    <property type="entry name" value="Aspartate Aminotransferase, domain 1"/>
    <property type="match status" value="1"/>
</dbReference>
<reference evidence="7 8" key="1">
    <citation type="submission" date="2020-08" db="EMBL/GenBank/DDBJ databases">
        <title>Genomic Encyclopedia of Type Strains, Phase IV (KMG-V): Genome sequencing to study the core and pangenomes of soil and plant-associated prokaryotes.</title>
        <authorList>
            <person name="Whitman W."/>
        </authorList>
    </citation>
    <scope>NUCLEOTIDE SEQUENCE [LARGE SCALE GENOMIC DNA]</scope>
    <source>
        <strain evidence="7 8">M8UP14</strain>
    </source>
</reference>
<dbReference type="InterPro" id="IPR015422">
    <property type="entry name" value="PyrdxlP-dep_Trfase_small"/>
</dbReference>
<dbReference type="Gene3D" id="3.40.640.10">
    <property type="entry name" value="Type I PLP-dependent aspartate aminotransferase-like (Major domain)"/>
    <property type="match status" value="1"/>
</dbReference>
<dbReference type="InterPro" id="IPR050106">
    <property type="entry name" value="HistidinolP_aminotransfase"/>
</dbReference>
<comment type="similarity">
    <text evidence="1">Belongs to the class-II pyridoxal-phosphate-dependent aminotransferase family. Histidinol-phosphate aminotransferase subfamily.</text>
</comment>
<dbReference type="InterPro" id="IPR019546">
    <property type="entry name" value="TAT_signal_bac_arc"/>
</dbReference>
<evidence type="ECO:0000259" key="6">
    <source>
        <dbReference type="Pfam" id="PF00155"/>
    </source>
</evidence>